<dbReference type="Gene3D" id="3.20.20.70">
    <property type="entry name" value="Aldolase class I"/>
    <property type="match status" value="1"/>
</dbReference>
<gene>
    <name evidence="8" type="primary">ccpM</name>
    <name evidence="8" type="ORF">EXD82_08550</name>
</gene>
<keyword evidence="5" id="KW-0408">Iron</keyword>
<dbReference type="SFLD" id="SFLDG01067">
    <property type="entry name" value="SPASM/twitch_domain_containing"/>
    <property type="match status" value="1"/>
</dbReference>
<name>A0A544QTM5_9FIRM</name>
<keyword evidence="2" id="KW-0004">4Fe-4S</keyword>
<proteinExistence type="predicted"/>
<dbReference type="GO" id="GO:0051539">
    <property type="term" value="F:4 iron, 4 sulfur cluster binding"/>
    <property type="evidence" value="ECO:0007669"/>
    <property type="project" value="UniProtKB-KW"/>
</dbReference>
<dbReference type="SFLD" id="SFLDG01384">
    <property type="entry name" value="thioether_bond_formation_requi"/>
    <property type="match status" value="1"/>
</dbReference>
<sequence length="463" mass="53878">MKDNPFIHLFETSDGKYLFDVNKNTIISIPDNVYNFLKKPTTNMDSNVEKYLHTLKNCGFLKSNRVEISEHSETKYLKYYLDNKLSTLLLQLTQNCNLRCDYCIYSGNYNTRTHSNKIMDFELAKDGIDFLIKHSRDSDNIFIGFYGGEPFLNFDLMKKCMDYSLKKIPNKEIYFNVTTNATLLTKEIVDIIVNYNLTILISLDGPKQIHDEARKFAFNNRGSFDTLYNNLKYIKTKYPDYYKEHILFNTVLHQSNFGCVDNYIKSDDLLSDSYFMSTFISDSYSDKKHEISDSSISEIQYEKFLLFLSKIGILNNYKPSKLLDLDFQQIGSIVNSSKIDHLPKKSHHSGVCIPGVQKLFMNVNGDFFPCERVNELSDFSKIGSIKNGLDYNKIEYMMNIENITKEECHNCWAYNHCTICLSGLEDNNGIKRENILLRCPYVKNSIEEKLKDYTVLKSLGYNF</sequence>
<dbReference type="PROSITE" id="PS01305">
    <property type="entry name" value="MOAA_NIFB_PQQE"/>
    <property type="match status" value="1"/>
</dbReference>
<reference evidence="8 9" key="1">
    <citation type="submission" date="2019-02" db="EMBL/GenBank/DDBJ databases">
        <title>Peptostreptococcaceae bacterium ZHW00191 nov., a new bacterium isolated from the human gut.</title>
        <authorList>
            <person name="Zhou H.-W."/>
            <person name="Chen X.-J."/>
        </authorList>
    </citation>
    <scope>NUCLEOTIDE SEQUENCE [LARGE SCALE GENOMIC DNA]</scope>
    <source>
        <strain evidence="8 9">ZHW00191</strain>
    </source>
</reference>
<dbReference type="GO" id="GO:0016491">
    <property type="term" value="F:oxidoreductase activity"/>
    <property type="evidence" value="ECO:0007669"/>
    <property type="project" value="InterPro"/>
</dbReference>
<evidence type="ECO:0000256" key="3">
    <source>
        <dbReference type="ARBA" id="ARBA00022691"/>
    </source>
</evidence>
<dbReference type="AlphaFoldDB" id="A0A544QTM5"/>
<organism evidence="8 9">
    <name type="scientific">Peptacetobacter hominis</name>
    <dbReference type="NCBI Taxonomy" id="2743610"/>
    <lineage>
        <taxon>Bacteria</taxon>
        <taxon>Bacillati</taxon>
        <taxon>Bacillota</taxon>
        <taxon>Clostridia</taxon>
        <taxon>Peptostreptococcales</taxon>
        <taxon>Peptostreptococcaceae</taxon>
        <taxon>Peptacetobacter</taxon>
    </lineage>
</organism>
<evidence type="ECO:0000313" key="8">
    <source>
        <dbReference type="EMBL" id="TQQ84042.1"/>
    </source>
</evidence>
<keyword evidence="9" id="KW-1185">Reference proteome</keyword>
<evidence type="ECO:0000256" key="4">
    <source>
        <dbReference type="ARBA" id="ARBA00022723"/>
    </source>
</evidence>
<dbReference type="CDD" id="cd01335">
    <property type="entry name" value="Radical_SAM"/>
    <property type="match status" value="1"/>
</dbReference>
<dbReference type="OrthoDB" id="1994517at2"/>
<dbReference type="SFLD" id="SFLDG01386">
    <property type="entry name" value="main_SPASM_domain-containing"/>
    <property type="match status" value="1"/>
</dbReference>
<dbReference type="NCBIfam" id="TIGR04068">
    <property type="entry name" value="rSAM_ocin_clost"/>
    <property type="match status" value="1"/>
</dbReference>
<dbReference type="InterPro" id="IPR013785">
    <property type="entry name" value="Aldolase_TIM"/>
</dbReference>
<feature type="domain" description="Radical SAM core" evidence="7">
    <location>
        <begin position="91"/>
        <end position="240"/>
    </location>
</feature>
<evidence type="ECO:0000256" key="6">
    <source>
        <dbReference type="ARBA" id="ARBA00023014"/>
    </source>
</evidence>
<accession>A0A544QTM5</accession>
<comment type="caution">
    <text evidence="8">The sequence shown here is derived from an EMBL/GenBank/DDBJ whole genome shotgun (WGS) entry which is preliminary data.</text>
</comment>
<dbReference type="EMBL" id="SGJB01000017">
    <property type="protein sequence ID" value="TQQ84042.1"/>
    <property type="molecule type" value="Genomic_DNA"/>
</dbReference>
<dbReference type="PANTHER" id="PTHR43273:SF8">
    <property type="entry name" value="RADICAL SAM DOMAIN PROTEIN"/>
    <property type="match status" value="1"/>
</dbReference>
<dbReference type="Pfam" id="PF04055">
    <property type="entry name" value="Radical_SAM"/>
    <property type="match status" value="1"/>
</dbReference>
<keyword evidence="4" id="KW-0479">Metal-binding</keyword>
<evidence type="ECO:0000256" key="5">
    <source>
        <dbReference type="ARBA" id="ARBA00023004"/>
    </source>
</evidence>
<evidence type="ECO:0000256" key="2">
    <source>
        <dbReference type="ARBA" id="ARBA00022485"/>
    </source>
</evidence>
<dbReference type="PANTHER" id="PTHR43273">
    <property type="entry name" value="ANAEROBIC SULFATASE-MATURATING ENZYME HOMOLOG ASLB-RELATED"/>
    <property type="match status" value="1"/>
</dbReference>
<dbReference type="GO" id="GO:0046872">
    <property type="term" value="F:metal ion binding"/>
    <property type="evidence" value="ECO:0007669"/>
    <property type="project" value="UniProtKB-KW"/>
</dbReference>
<dbReference type="InterPro" id="IPR023867">
    <property type="entry name" value="Sulphatase_maturase_rSAM"/>
</dbReference>
<dbReference type="SFLD" id="SFLDS00029">
    <property type="entry name" value="Radical_SAM"/>
    <property type="match status" value="1"/>
</dbReference>
<evidence type="ECO:0000313" key="9">
    <source>
        <dbReference type="Proteomes" id="UP000317863"/>
    </source>
</evidence>
<evidence type="ECO:0000259" key="7">
    <source>
        <dbReference type="Pfam" id="PF04055"/>
    </source>
</evidence>
<dbReference type="InterPro" id="IPR024001">
    <property type="entry name" value="Cys-rich_pep_rSAM_mat_CcpM"/>
</dbReference>
<dbReference type="InterPro" id="IPR000385">
    <property type="entry name" value="MoaA_NifB_PqqE_Fe-S-bd_CS"/>
</dbReference>
<dbReference type="Proteomes" id="UP000317863">
    <property type="component" value="Unassembled WGS sequence"/>
</dbReference>
<keyword evidence="6" id="KW-0411">Iron-sulfur</keyword>
<dbReference type="SUPFAM" id="SSF102114">
    <property type="entry name" value="Radical SAM enzymes"/>
    <property type="match status" value="1"/>
</dbReference>
<dbReference type="InterPro" id="IPR007197">
    <property type="entry name" value="rSAM"/>
</dbReference>
<keyword evidence="3" id="KW-0949">S-adenosyl-L-methionine</keyword>
<dbReference type="RefSeq" id="WP_142536496.1">
    <property type="nucleotide sequence ID" value="NZ_SGJB01000017.1"/>
</dbReference>
<protein>
    <submittedName>
        <fullName evidence="8">Cys-rich peptide radical SAM maturase CcpM</fullName>
    </submittedName>
</protein>
<dbReference type="InterPro" id="IPR058240">
    <property type="entry name" value="rSAM_sf"/>
</dbReference>
<evidence type="ECO:0000256" key="1">
    <source>
        <dbReference type="ARBA" id="ARBA00001966"/>
    </source>
</evidence>
<comment type="cofactor">
    <cofactor evidence="1">
        <name>[4Fe-4S] cluster</name>
        <dbReference type="ChEBI" id="CHEBI:49883"/>
    </cofactor>
</comment>